<accession>A0ABU6VKA6</accession>
<reference evidence="1 2" key="1">
    <citation type="journal article" date="2023" name="Plants (Basel)">
        <title>Bridging the Gap: Combining Genomics and Transcriptomics Approaches to Understand Stylosanthes scabra, an Orphan Legume from the Brazilian Caatinga.</title>
        <authorList>
            <person name="Ferreira-Neto J.R.C."/>
            <person name="da Silva M.D."/>
            <person name="Binneck E."/>
            <person name="de Melo N.F."/>
            <person name="da Silva R.H."/>
            <person name="de Melo A.L.T.M."/>
            <person name="Pandolfi V."/>
            <person name="Bustamante F.O."/>
            <person name="Brasileiro-Vidal A.C."/>
            <person name="Benko-Iseppon A.M."/>
        </authorList>
    </citation>
    <scope>NUCLEOTIDE SEQUENCE [LARGE SCALE GENOMIC DNA]</scope>
    <source>
        <tissue evidence="1">Leaves</tissue>
    </source>
</reference>
<gene>
    <name evidence="1" type="ORF">PIB30_061197</name>
</gene>
<name>A0ABU6VKA6_9FABA</name>
<protein>
    <submittedName>
        <fullName evidence="1">Uncharacterized protein</fullName>
    </submittedName>
</protein>
<sequence>MDGGGDHYSSTTSGGHNFHSVAPIDAPFVPTRSLFRPLRFYTNKKRMWLELGCMDGVLGYSMARRTSRKCEARGAIGNENRGESPKLVFEEVLREGNRFPANFGNKRFESFKLYNPAEIQQNSRESILPTTESIL</sequence>
<dbReference type="Proteomes" id="UP001341840">
    <property type="component" value="Unassembled WGS sequence"/>
</dbReference>
<organism evidence="1 2">
    <name type="scientific">Stylosanthes scabra</name>
    <dbReference type="NCBI Taxonomy" id="79078"/>
    <lineage>
        <taxon>Eukaryota</taxon>
        <taxon>Viridiplantae</taxon>
        <taxon>Streptophyta</taxon>
        <taxon>Embryophyta</taxon>
        <taxon>Tracheophyta</taxon>
        <taxon>Spermatophyta</taxon>
        <taxon>Magnoliopsida</taxon>
        <taxon>eudicotyledons</taxon>
        <taxon>Gunneridae</taxon>
        <taxon>Pentapetalae</taxon>
        <taxon>rosids</taxon>
        <taxon>fabids</taxon>
        <taxon>Fabales</taxon>
        <taxon>Fabaceae</taxon>
        <taxon>Papilionoideae</taxon>
        <taxon>50 kb inversion clade</taxon>
        <taxon>dalbergioids sensu lato</taxon>
        <taxon>Dalbergieae</taxon>
        <taxon>Pterocarpus clade</taxon>
        <taxon>Stylosanthes</taxon>
    </lineage>
</organism>
<keyword evidence="2" id="KW-1185">Reference proteome</keyword>
<comment type="caution">
    <text evidence="1">The sequence shown here is derived from an EMBL/GenBank/DDBJ whole genome shotgun (WGS) entry which is preliminary data.</text>
</comment>
<evidence type="ECO:0000313" key="2">
    <source>
        <dbReference type="Proteomes" id="UP001341840"/>
    </source>
</evidence>
<dbReference type="EMBL" id="JASCZI010151586">
    <property type="protein sequence ID" value="MED6173604.1"/>
    <property type="molecule type" value="Genomic_DNA"/>
</dbReference>
<evidence type="ECO:0000313" key="1">
    <source>
        <dbReference type="EMBL" id="MED6173604.1"/>
    </source>
</evidence>
<proteinExistence type="predicted"/>